<dbReference type="PATRIC" id="fig|298794.3.peg.138"/>
<dbReference type="Pfam" id="PF13561">
    <property type="entry name" value="adh_short_C2"/>
    <property type="match status" value="1"/>
</dbReference>
<dbReference type="AlphaFoldDB" id="A0A0J6SRC6"/>
<dbReference type="NCBIfam" id="NF009466">
    <property type="entry name" value="PRK12826.1-2"/>
    <property type="match status" value="1"/>
</dbReference>
<dbReference type="InterPro" id="IPR020904">
    <property type="entry name" value="Sc_DH/Rdtase_CS"/>
</dbReference>
<gene>
    <name evidence="3" type="ORF">VQ02_15710</name>
</gene>
<dbReference type="EMBL" id="LABY01000102">
    <property type="protein sequence ID" value="KMO36239.1"/>
    <property type="molecule type" value="Genomic_DNA"/>
</dbReference>
<keyword evidence="4" id="KW-1185">Reference proteome</keyword>
<dbReference type="Proteomes" id="UP000035955">
    <property type="component" value="Unassembled WGS sequence"/>
</dbReference>
<sequence length="276" mass="27937">MTGIVPAAGSGRFAGRTAIVTGSGGGLGEAIARRLAEEGAAIVVADRDADLGEGVAALLRGAGLEAVALATDVGDAGSVDALFAATLARYGRLDILVNNAGIAGLHRFLDQPLGDWERVLRVNLTGTFLCGQAAARIMAERGYGRIVNIASVSGLRAGSGRTAYGTSKAGIIMLTRQMALELGGLGITVNAVAPGPVDTPMVLANHTPRTRDAFTRMVPLARYGTPDEIAAAVAFLASAEASYVSGHVLCVDGGFTSAGVIADDVAADPVSPEVPR</sequence>
<dbReference type="InterPro" id="IPR036291">
    <property type="entry name" value="NAD(P)-bd_dom_sf"/>
</dbReference>
<comment type="similarity">
    <text evidence="1">Belongs to the short-chain dehydrogenases/reductases (SDR) family.</text>
</comment>
<dbReference type="InterPro" id="IPR002347">
    <property type="entry name" value="SDR_fam"/>
</dbReference>
<dbReference type="InterPro" id="IPR057326">
    <property type="entry name" value="KR_dom"/>
</dbReference>
<evidence type="ECO:0000256" key="1">
    <source>
        <dbReference type="ARBA" id="ARBA00006484"/>
    </source>
</evidence>
<comment type="caution">
    <text evidence="3">The sequence shown here is derived from an EMBL/GenBank/DDBJ whole genome shotgun (WGS) entry which is preliminary data.</text>
</comment>
<dbReference type="OrthoDB" id="9790146at2"/>
<protein>
    <recommendedName>
        <fullName evidence="2">Ketoreductase domain-containing protein</fullName>
    </recommendedName>
</protein>
<dbReference type="SMART" id="SM00822">
    <property type="entry name" value="PKS_KR"/>
    <property type="match status" value="1"/>
</dbReference>
<dbReference type="FunFam" id="3.40.50.720:FF:000084">
    <property type="entry name" value="Short-chain dehydrogenase reductase"/>
    <property type="match status" value="1"/>
</dbReference>
<organism evidence="3 4">
    <name type="scientific">Methylobacterium variabile</name>
    <dbReference type="NCBI Taxonomy" id="298794"/>
    <lineage>
        <taxon>Bacteria</taxon>
        <taxon>Pseudomonadati</taxon>
        <taxon>Pseudomonadota</taxon>
        <taxon>Alphaproteobacteria</taxon>
        <taxon>Hyphomicrobiales</taxon>
        <taxon>Methylobacteriaceae</taxon>
        <taxon>Methylobacterium</taxon>
    </lineage>
</organism>
<evidence type="ECO:0000313" key="3">
    <source>
        <dbReference type="EMBL" id="KMO36239.1"/>
    </source>
</evidence>
<proteinExistence type="inferred from homology"/>
<dbReference type="NCBIfam" id="NF005559">
    <property type="entry name" value="PRK07231.1"/>
    <property type="match status" value="1"/>
</dbReference>
<accession>A0A0J6SRC6</accession>
<dbReference type="GO" id="GO:0030497">
    <property type="term" value="P:fatty acid elongation"/>
    <property type="evidence" value="ECO:0007669"/>
    <property type="project" value="TreeGrafter"/>
</dbReference>
<dbReference type="PROSITE" id="PS00061">
    <property type="entry name" value="ADH_SHORT"/>
    <property type="match status" value="1"/>
</dbReference>
<dbReference type="SUPFAM" id="SSF51735">
    <property type="entry name" value="NAD(P)-binding Rossmann-fold domains"/>
    <property type="match status" value="1"/>
</dbReference>
<name>A0A0J6SRC6_9HYPH</name>
<dbReference type="PRINTS" id="PR00080">
    <property type="entry name" value="SDRFAMILY"/>
</dbReference>
<dbReference type="PRINTS" id="PR00081">
    <property type="entry name" value="GDHRDH"/>
</dbReference>
<reference evidence="3 4" key="1">
    <citation type="submission" date="2015-03" db="EMBL/GenBank/DDBJ databases">
        <title>Genome sequencing of Methylobacterium variabile DSM 16961.</title>
        <authorList>
            <person name="Chaudhry V."/>
            <person name="Patil P.B."/>
        </authorList>
    </citation>
    <scope>NUCLEOTIDE SEQUENCE [LARGE SCALE GENOMIC DNA]</scope>
    <source>
        <strain evidence="3 4">DSM 16961</strain>
    </source>
</reference>
<dbReference type="PANTHER" id="PTHR42760:SF123">
    <property type="entry name" value="OXIDOREDUCTASE"/>
    <property type="match status" value="1"/>
</dbReference>
<dbReference type="PANTHER" id="PTHR42760">
    <property type="entry name" value="SHORT-CHAIN DEHYDROGENASES/REDUCTASES FAMILY MEMBER"/>
    <property type="match status" value="1"/>
</dbReference>
<evidence type="ECO:0000313" key="4">
    <source>
        <dbReference type="Proteomes" id="UP000035955"/>
    </source>
</evidence>
<evidence type="ECO:0000259" key="2">
    <source>
        <dbReference type="SMART" id="SM00822"/>
    </source>
</evidence>
<dbReference type="GO" id="GO:0016616">
    <property type="term" value="F:oxidoreductase activity, acting on the CH-OH group of donors, NAD or NADP as acceptor"/>
    <property type="evidence" value="ECO:0007669"/>
    <property type="project" value="TreeGrafter"/>
</dbReference>
<dbReference type="Gene3D" id="3.40.50.720">
    <property type="entry name" value="NAD(P)-binding Rossmann-like Domain"/>
    <property type="match status" value="1"/>
</dbReference>
<dbReference type="RefSeq" id="WP_048445135.1">
    <property type="nucleotide sequence ID" value="NZ_LABY01000102.1"/>
</dbReference>
<feature type="domain" description="Ketoreductase" evidence="2">
    <location>
        <begin position="16"/>
        <end position="200"/>
    </location>
</feature>